<dbReference type="Gene3D" id="3.40.50.2000">
    <property type="entry name" value="Glycogen Phosphorylase B"/>
    <property type="match status" value="2"/>
</dbReference>
<protein>
    <submittedName>
        <fullName evidence="3">LPS biosynthesis protein</fullName>
    </submittedName>
</protein>
<feature type="domain" description="Glycosyl transferase family 1" evidence="1">
    <location>
        <begin position="166"/>
        <end position="320"/>
    </location>
</feature>
<dbReference type="KEGG" id="mhor:MSHOH_0157"/>
<dbReference type="GO" id="GO:0016757">
    <property type="term" value="F:glycosyltransferase activity"/>
    <property type="evidence" value="ECO:0007669"/>
    <property type="project" value="InterPro"/>
</dbReference>
<feature type="domain" description="Glycosyltransferase subfamily 4-like N-terminal" evidence="2">
    <location>
        <begin position="2"/>
        <end position="155"/>
    </location>
</feature>
<dbReference type="PATRIC" id="fig|1434110.4.peg.180"/>
<proteinExistence type="predicted"/>
<evidence type="ECO:0000313" key="3">
    <source>
        <dbReference type="EMBL" id="AKB76640.1"/>
    </source>
</evidence>
<accession>A0A0E3WTQ1</accession>
<dbReference type="Pfam" id="PF00534">
    <property type="entry name" value="Glycos_transf_1"/>
    <property type="match status" value="1"/>
</dbReference>
<evidence type="ECO:0000313" key="4">
    <source>
        <dbReference type="Proteomes" id="UP000033101"/>
    </source>
</evidence>
<sequence length="343" mass="38284">MSKEQVRLGHNVTVYTASEGVEPEYKADDGYYVRNFKPLIKVLGNSIMPSMLFNLLEEQSNYDIVHAHSHLFFSTNLSAVARQIGSTPLVITNHGLNSQTAPKWFQDFYTATGARLTFAAADKILCYTETEKQELVDLGIKSDKIGVIHNGIDTDLFIPARDPCFDKKDLLWVGRYAKGKGLDYLIDAFSILKTRHPDVTLTLVGKGPEKDHITQKVRDLDLESSIIMKDFVPNSEIVSMYQNSSVFVLPSLEEGVPRTILEAMSCGTPVVCSRLPQLVDIVEGCGLLVPVKDSQALADSISKVLSDSSLAEEFRENGRRKVVENHSWKDTVKKTVQLYKELI</sequence>
<evidence type="ECO:0000259" key="2">
    <source>
        <dbReference type="Pfam" id="PF13439"/>
    </source>
</evidence>
<dbReference type="CDD" id="cd03801">
    <property type="entry name" value="GT4_PimA-like"/>
    <property type="match status" value="1"/>
</dbReference>
<organism evidence="3 4">
    <name type="scientific">Methanosarcina horonobensis HB-1 = JCM 15518</name>
    <dbReference type="NCBI Taxonomy" id="1434110"/>
    <lineage>
        <taxon>Archaea</taxon>
        <taxon>Methanobacteriati</taxon>
        <taxon>Methanobacteriota</taxon>
        <taxon>Stenosarchaea group</taxon>
        <taxon>Methanomicrobia</taxon>
        <taxon>Methanosarcinales</taxon>
        <taxon>Methanosarcinaceae</taxon>
        <taxon>Methanosarcina</taxon>
    </lineage>
</organism>
<dbReference type="PANTHER" id="PTHR45947">
    <property type="entry name" value="SULFOQUINOVOSYL TRANSFERASE SQD2"/>
    <property type="match status" value="1"/>
</dbReference>
<dbReference type="SUPFAM" id="SSF53756">
    <property type="entry name" value="UDP-Glycosyltransferase/glycogen phosphorylase"/>
    <property type="match status" value="1"/>
</dbReference>
<keyword evidence="4" id="KW-1185">Reference proteome</keyword>
<dbReference type="PANTHER" id="PTHR45947:SF3">
    <property type="entry name" value="SULFOQUINOVOSYL TRANSFERASE SQD2"/>
    <property type="match status" value="1"/>
</dbReference>
<reference evidence="3 4" key="1">
    <citation type="submission" date="2014-07" db="EMBL/GenBank/DDBJ databases">
        <title>Methanogenic archaea and the global carbon cycle.</title>
        <authorList>
            <person name="Henriksen J.R."/>
            <person name="Luke J."/>
            <person name="Reinhart S."/>
            <person name="Benedict M.N."/>
            <person name="Youngblut N.D."/>
            <person name="Metcalf M.E."/>
            <person name="Whitaker R.J."/>
            <person name="Metcalf W.W."/>
        </authorList>
    </citation>
    <scope>NUCLEOTIDE SEQUENCE [LARGE SCALE GENOMIC DNA]</scope>
    <source>
        <strain evidence="3 4">HB-1</strain>
    </source>
</reference>
<dbReference type="HOGENOM" id="CLU_009583_2_1_2"/>
<dbReference type="STRING" id="1434110.MSHOH_0157"/>
<dbReference type="EMBL" id="CP009516">
    <property type="protein sequence ID" value="AKB76640.1"/>
    <property type="molecule type" value="Genomic_DNA"/>
</dbReference>
<dbReference type="AlphaFoldDB" id="A0A0E3WTQ1"/>
<dbReference type="InterPro" id="IPR028098">
    <property type="entry name" value="Glyco_trans_4-like_N"/>
</dbReference>
<dbReference type="InterPro" id="IPR050194">
    <property type="entry name" value="Glycosyltransferase_grp1"/>
</dbReference>
<name>A0A0E3WTQ1_9EURY</name>
<dbReference type="Proteomes" id="UP000033101">
    <property type="component" value="Chromosome"/>
</dbReference>
<dbReference type="Pfam" id="PF13439">
    <property type="entry name" value="Glyco_transf_4"/>
    <property type="match status" value="1"/>
</dbReference>
<evidence type="ECO:0000259" key="1">
    <source>
        <dbReference type="Pfam" id="PF00534"/>
    </source>
</evidence>
<dbReference type="InterPro" id="IPR001296">
    <property type="entry name" value="Glyco_trans_1"/>
</dbReference>
<gene>
    <name evidence="3" type="ORF">MSHOH_0157</name>
</gene>